<dbReference type="SMART" id="SM01417">
    <property type="entry name" value="Solute_trans_a"/>
    <property type="match status" value="1"/>
</dbReference>
<dbReference type="GO" id="GO:0016020">
    <property type="term" value="C:membrane"/>
    <property type="evidence" value="ECO:0007669"/>
    <property type="project" value="UniProtKB-SubCell"/>
</dbReference>
<keyword evidence="4 6" id="KW-0472">Membrane</keyword>
<evidence type="ECO:0000313" key="8">
    <source>
        <dbReference type="Proteomes" id="UP001165065"/>
    </source>
</evidence>
<dbReference type="AlphaFoldDB" id="A0A9W7LC47"/>
<name>A0A9W7LC47_9STRA</name>
<keyword evidence="3 6" id="KW-1133">Transmembrane helix</keyword>
<feature type="transmembrane region" description="Helical" evidence="6">
    <location>
        <begin position="97"/>
        <end position="116"/>
    </location>
</feature>
<dbReference type="EMBL" id="BRYA01000214">
    <property type="protein sequence ID" value="GMI44413.1"/>
    <property type="molecule type" value="Genomic_DNA"/>
</dbReference>
<dbReference type="Proteomes" id="UP001165065">
    <property type="component" value="Unassembled WGS sequence"/>
</dbReference>
<evidence type="ECO:0000256" key="2">
    <source>
        <dbReference type="ARBA" id="ARBA00022692"/>
    </source>
</evidence>
<comment type="caution">
    <text evidence="7">The sequence shown here is derived from an EMBL/GenBank/DDBJ whole genome shotgun (WGS) entry which is preliminary data.</text>
</comment>
<gene>
    <name evidence="7" type="ORF">TrCOL_g8315</name>
</gene>
<reference evidence="8" key="1">
    <citation type="journal article" date="2023" name="Commun. Biol.">
        <title>Genome analysis of Parmales, the sister group of diatoms, reveals the evolutionary specialization of diatoms from phago-mixotrophs to photoautotrophs.</title>
        <authorList>
            <person name="Ban H."/>
            <person name="Sato S."/>
            <person name="Yoshikawa S."/>
            <person name="Yamada K."/>
            <person name="Nakamura Y."/>
            <person name="Ichinomiya M."/>
            <person name="Sato N."/>
            <person name="Blanc-Mathieu R."/>
            <person name="Endo H."/>
            <person name="Kuwata A."/>
            <person name="Ogata H."/>
        </authorList>
    </citation>
    <scope>NUCLEOTIDE SEQUENCE [LARGE SCALE GENOMIC DNA]</scope>
</reference>
<dbReference type="Pfam" id="PF03619">
    <property type="entry name" value="Solute_trans_a"/>
    <property type="match status" value="1"/>
</dbReference>
<sequence>MGLVDFEGSSQPLHPYISTSQQDAYVLTMSVALILTTFTTYTIYTHHFNHFYAPNLQRLSLRISSIPLIYSLLAVFTSIYPPTFWLTSVTIGFYEGYAMYNLLALIVTWAGGVEGAKVECASYMQKLELDVLMSGVGGGGGGGRDDGRGKDELGYLDIDELQEDGREVEEDEWGEGKKEPSFERNVQVSNFRNGFDDENEHHDSPNNENNENENNNNNNNNNNNETLAQFYGSFGTSSNLSLPPPSPPKCYSKFRLTPSLKMLLLRLKFDIFTRILTLSGSCHFHRAKILVSQAMFLKPLLLIFGNYFFTTNDPRHRLVKFLSTAPVIFAILSLLHVYFVLRPLLEGMDVGRKLGLIKGLVVLLAAQQTAVEIMEATGGFQRTFHVQLYSNRRVSVRFYEWLVILEMSLLAPVFGCLFKAGSFKAAGEHSKVVRGLTSPWNLRKHINTEGMSGMGGSCNSMEKLGKSVMGKCEDYEEEDEGEGGGAGGRNNKGGKGRCGDNLKFVCRFWEIFETQEGGEEKVRKYSRLGWEGVQSEGLGTVDGDGIVGLAIDMSKGAGIETQEFFEKDGGGRGIVDSFEYSGSGVIRGNFPGDIGKADSFANDGEVFEV</sequence>
<evidence type="ECO:0000256" key="6">
    <source>
        <dbReference type="SAM" id="Phobius"/>
    </source>
</evidence>
<proteinExistence type="predicted"/>
<feature type="transmembrane region" description="Helical" evidence="6">
    <location>
        <begin position="321"/>
        <end position="341"/>
    </location>
</feature>
<evidence type="ECO:0000256" key="3">
    <source>
        <dbReference type="ARBA" id="ARBA00022989"/>
    </source>
</evidence>
<protein>
    <submittedName>
        <fullName evidence="7">Uncharacterized protein</fullName>
    </submittedName>
</protein>
<feature type="region of interest" description="Disordered" evidence="5">
    <location>
        <begin position="157"/>
        <end position="228"/>
    </location>
</feature>
<feature type="compositionally biased region" description="Acidic residues" evidence="5">
    <location>
        <begin position="157"/>
        <end position="173"/>
    </location>
</feature>
<evidence type="ECO:0000256" key="5">
    <source>
        <dbReference type="SAM" id="MobiDB-lite"/>
    </source>
</evidence>
<dbReference type="InterPro" id="IPR005178">
    <property type="entry name" value="Ostalpha/TMEM184C"/>
</dbReference>
<evidence type="ECO:0000256" key="1">
    <source>
        <dbReference type="ARBA" id="ARBA00004141"/>
    </source>
</evidence>
<feature type="compositionally biased region" description="Low complexity" evidence="5">
    <location>
        <begin position="206"/>
        <end position="225"/>
    </location>
</feature>
<evidence type="ECO:0000256" key="4">
    <source>
        <dbReference type="ARBA" id="ARBA00023136"/>
    </source>
</evidence>
<dbReference type="OrthoDB" id="10464578at2759"/>
<accession>A0A9W7LC47</accession>
<comment type="subcellular location">
    <subcellularLocation>
        <location evidence="1">Membrane</location>
        <topology evidence="1">Multi-pass membrane protein</topology>
    </subcellularLocation>
</comment>
<organism evidence="7 8">
    <name type="scientific">Triparma columacea</name>
    <dbReference type="NCBI Taxonomy" id="722753"/>
    <lineage>
        <taxon>Eukaryota</taxon>
        <taxon>Sar</taxon>
        <taxon>Stramenopiles</taxon>
        <taxon>Ochrophyta</taxon>
        <taxon>Bolidophyceae</taxon>
        <taxon>Parmales</taxon>
        <taxon>Triparmaceae</taxon>
        <taxon>Triparma</taxon>
    </lineage>
</organism>
<keyword evidence="2 6" id="KW-0812">Transmembrane</keyword>
<keyword evidence="8" id="KW-1185">Reference proteome</keyword>
<feature type="transmembrane region" description="Helical" evidence="6">
    <location>
        <begin position="65"/>
        <end position="85"/>
    </location>
</feature>
<evidence type="ECO:0000313" key="7">
    <source>
        <dbReference type="EMBL" id="GMI44413.1"/>
    </source>
</evidence>
<feature type="transmembrane region" description="Helical" evidence="6">
    <location>
        <begin position="24"/>
        <end position="44"/>
    </location>
</feature>